<gene>
    <name evidence="1" type="ORF">DGMP_03190</name>
</gene>
<dbReference type="AlphaFoldDB" id="A0A8D5FFB1"/>
<keyword evidence="2" id="KW-1185">Reference proteome</keyword>
<dbReference type="Proteomes" id="UP000826725">
    <property type="component" value="Chromosome"/>
</dbReference>
<name>A0A8D5FFB1_9BACT</name>
<proteinExistence type="predicted"/>
<reference evidence="1" key="1">
    <citation type="submission" date="2020-09" db="EMBL/GenBank/DDBJ databases">
        <title>Desulfogranum mesoprofundum gen. nov., sp. nov., a novel mesophilic, sulfate-reducing chemolithoautotroph isolated from a deep-sea hydrothermal vent chimney in the Suiyo Seamount.</title>
        <authorList>
            <person name="Hashimoto Y."/>
            <person name="Nakagawa S."/>
        </authorList>
    </citation>
    <scope>NUCLEOTIDE SEQUENCE</scope>
    <source>
        <strain evidence="1">KT2</strain>
    </source>
</reference>
<organism evidence="1 2">
    <name type="scientific">Desulfomarina profundi</name>
    <dbReference type="NCBI Taxonomy" id="2772557"/>
    <lineage>
        <taxon>Bacteria</taxon>
        <taxon>Pseudomonadati</taxon>
        <taxon>Thermodesulfobacteriota</taxon>
        <taxon>Desulfobulbia</taxon>
        <taxon>Desulfobulbales</taxon>
        <taxon>Desulfobulbaceae</taxon>
        <taxon>Desulfomarina</taxon>
    </lineage>
</organism>
<dbReference type="KEGG" id="dbk:DGMP_03190"/>
<sequence>MSRQKVGILTFPRFEEEPEFMKNAGWQHNENTVEISDMTFCKDTVSLILGRHYLINTIFPFLPGWFLCV</sequence>
<protein>
    <submittedName>
        <fullName evidence="1">Uncharacterized protein</fullName>
    </submittedName>
</protein>
<dbReference type="EMBL" id="AP024086">
    <property type="protein sequence ID" value="BCL59626.1"/>
    <property type="molecule type" value="Genomic_DNA"/>
</dbReference>
<evidence type="ECO:0000313" key="2">
    <source>
        <dbReference type="Proteomes" id="UP000826725"/>
    </source>
</evidence>
<accession>A0A8D5FFB1</accession>
<evidence type="ECO:0000313" key="1">
    <source>
        <dbReference type="EMBL" id="BCL59626.1"/>
    </source>
</evidence>